<organism evidence="3">
    <name type="scientific">Streptomyces sp. R21</name>
    <dbReference type="NCBI Taxonomy" id="3238627"/>
    <lineage>
        <taxon>Bacteria</taxon>
        <taxon>Bacillati</taxon>
        <taxon>Actinomycetota</taxon>
        <taxon>Actinomycetes</taxon>
        <taxon>Kitasatosporales</taxon>
        <taxon>Streptomycetaceae</taxon>
        <taxon>Streptomyces</taxon>
    </lineage>
</organism>
<proteinExistence type="predicted"/>
<keyword evidence="2" id="KW-0812">Transmembrane</keyword>
<feature type="compositionally biased region" description="Low complexity" evidence="1">
    <location>
        <begin position="1"/>
        <end position="18"/>
    </location>
</feature>
<protein>
    <submittedName>
        <fullName evidence="3">Uncharacterized protein</fullName>
    </submittedName>
</protein>
<dbReference type="RefSeq" id="WP_369237717.1">
    <property type="nucleotide sequence ID" value="NZ_CP163435.1"/>
</dbReference>
<dbReference type="AlphaFoldDB" id="A0AB39PDC9"/>
<feature type="region of interest" description="Disordered" evidence="1">
    <location>
        <begin position="1"/>
        <end position="21"/>
    </location>
</feature>
<dbReference type="EMBL" id="CP163435">
    <property type="protein sequence ID" value="XDQ29070.1"/>
    <property type="molecule type" value="Genomic_DNA"/>
</dbReference>
<evidence type="ECO:0000256" key="1">
    <source>
        <dbReference type="SAM" id="MobiDB-lite"/>
    </source>
</evidence>
<keyword evidence="2" id="KW-1133">Transmembrane helix</keyword>
<name>A0AB39PDC9_9ACTN</name>
<evidence type="ECO:0000313" key="3">
    <source>
        <dbReference type="EMBL" id="XDQ29070.1"/>
    </source>
</evidence>
<sequence length="83" mass="8707">MSSSRTNTRNTTNTTKTSKATDRWADVLRSPWTVACAVVSVVIGPAAVTASALDRANAAPLHHAHAYETAAPRTVPPYVTASS</sequence>
<reference evidence="3" key="1">
    <citation type="submission" date="2024-07" db="EMBL/GenBank/DDBJ databases">
        <authorList>
            <person name="Yu S.T."/>
        </authorList>
    </citation>
    <scope>NUCLEOTIDE SEQUENCE</scope>
    <source>
        <strain evidence="3">R21</strain>
    </source>
</reference>
<feature type="transmembrane region" description="Helical" evidence="2">
    <location>
        <begin position="32"/>
        <end position="53"/>
    </location>
</feature>
<gene>
    <name evidence="3" type="ORF">AB5J56_32210</name>
</gene>
<keyword evidence="2" id="KW-0472">Membrane</keyword>
<evidence type="ECO:0000256" key="2">
    <source>
        <dbReference type="SAM" id="Phobius"/>
    </source>
</evidence>
<accession>A0AB39PDC9</accession>